<organism evidence="2 3">
    <name type="scientific">Archangium gephyra</name>
    <dbReference type="NCBI Taxonomy" id="48"/>
    <lineage>
        <taxon>Bacteria</taxon>
        <taxon>Pseudomonadati</taxon>
        <taxon>Myxococcota</taxon>
        <taxon>Myxococcia</taxon>
        <taxon>Myxococcales</taxon>
        <taxon>Cystobacterineae</taxon>
        <taxon>Archangiaceae</taxon>
        <taxon>Archangium</taxon>
    </lineage>
</organism>
<dbReference type="Gene3D" id="2.40.10.220">
    <property type="entry name" value="predicted glycosyltransferase like domains"/>
    <property type="match status" value="1"/>
</dbReference>
<sequence length="117" mass="13426">MADKKRKLDDERRDSPRVPMKFLVRDVGLRDGEWEEREGDLSLGGISWKGKTAPHGTEVDVRFRLPMVPKEVRARGEILRVKAAGVGIDFHLRFTELDVRSELAIARYLDDLIAKQK</sequence>
<comment type="caution">
    <text evidence="2">The sequence shown here is derived from an EMBL/GenBank/DDBJ whole genome shotgun (WGS) entry which is preliminary data.</text>
</comment>
<name>A0A2W5SM68_9BACT</name>
<dbReference type="Proteomes" id="UP000249061">
    <property type="component" value="Unassembled WGS sequence"/>
</dbReference>
<evidence type="ECO:0000313" key="2">
    <source>
        <dbReference type="EMBL" id="PZR04022.1"/>
    </source>
</evidence>
<dbReference type="InterPro" id="IPR009875">
    <property type="entry name" value="PilZ_domain"/>
</dbReference>
<dbReference type="AlphaFoldDB" id="A0A2W5SM68"/>
<reference evidence="2 3" key="1">
    <citation type="submission" date="2017-08" db="EMBL/GenBank/DDBJ databases">
        <title>Infants hospitalized years apart are colonized by the same room-sourced microbial strains.</title>
        <authorList>
            <person name="Brooks B."/>
            <person name="Olm M.R."/>
            <person name="Firek B.A."/>
            <person name="Baker R."/>
            <person name="Thomas B.C."/>
            <person name="Morowitz M.J."/>
            <person name="Banfield J.F."/>
        </authorList>
    </citation>
    <scope>NUCLEOTIDE SEQUENCE [LARGE SCALE GENOMIC DNA]</scope>
    <source>
        <strain evidence="2">S2_003_000_R2_14</strain>
    </source>
</reference>
<dbReference type="Pfam" id="PF07238">
    <property type="entry name" value="PilZ"/>
    <property type="match status" value="1"/>
</dbReference>
<dbReference type="SUPFAM" id="SSF141371">
    <property type="entry name" value="PilZ domain-like"/>
    <property type="match status" value="1"/>
</dbReference>
<dbReference type="EMBL" id="QFQP01000066">
    <property type="protein sequence ID" value="PZR04022.1"/>
    <property type="molecule type" value="Genomic_DNA"/>
</dbReference>
<accession>A0A2W5SM68</accession>
<feature type="domain" description="PilZ" evidence="1">
    <location>
        <begin position="11"/>
        <end position="109"/>
    </location>
</feature>
<gene>
    <name evidence="2" type="ORF">DI536_35040</name>
</gene>
<dbReference type="GO" id="GO:0035438">
    <property type="term" value="F:cyclic-di-GMP binding"/>
    <property type="evidence" value="ECO:0007669"/>
    <property type="project" value="InterPro"/>
</dbReference>
<evidence type="ECO:0000259" key="1">
    <source>
        <dbReference type="Pfam" id="PF07238"/>
    </source>
</evidence>
<proteinExistence type="predicted"/>
<protein>
    <submittedName>
        <fullName evidence="2">Pilus assembly protein PilZ</fullName>
    </submittedName>
</protein>
<evidence type="ECO:0000313" key="3">
    <source>
        <dbReference type="Proteomes" id="UP000249061"/>
    </source>
</evidence>